<dbReference type="EMBL" id="LATX01002123">
    <property type="protein sequence ID" value="KTB33953.1"/>
    <property type="molecule type" value="Genomic_DNA"/>
</dbReference>
<dbReference type="AlphaFoldDB" id="A0A0W0FCH5"/>
<dbReference type="PANTHER" id="PTHR12884:SF0">
    <property type="entry name" value="60S RIBOSOMAL PROTEIN L29"/>
    <property type="match status" value="1"/>
</dbReference>
<feature type="region of interest" description="Disordered" evidence="5">
    <location>
        <begin position="40"/>
        <end position="93"/>
    </location>
</feature>
<dbReference type="InterPro" id="IPR002673">
    <property type="entry name" value="Ribosomal_eL29"/>
</dbReference>
<evidence type="ECO:0000256" key="4">
    <source>
        <dbReference type="RuleBase" id="RU364026"/>
    </source>
</evidence>
<dbReference type="eggNOG" id="KOG3504">
    <property type="taxonomic scope" value="Eukaryota"/>
</dbReference>
<evidence type="ECO:0000313" key="6">
    <source>
        <dbReference type="EMBL" id="KTB33953.1"/>
    </source>
</evidence>
<dbReference type="Proteomes" id="UP000054988">
    <property type="component" value="Unassembled WGS sequence"/>
</dbReference>
<accession>A0A0W0FCH5</accession>
<evidence type="ECO:0000313" key="7">
    <source>
        <dbReference type="Proteomes" id="UP000054988"/>
    </source>
</evidence>
<dbReference type="GO" id="GO:0003735">
    <property type="term" value="F:structural constituent of ribosome"/>
    <property type="evidence" value="ECO:0007669"/>
    <property type="project" value="UniProtKB-UniRule"/>
</dbReference>
<dbReference type="GO" id="GO:0002181">
    <property type="term" value="P:cytoplasmic translation"/>
    <property type="evidence" value="ECO:0007669"/>
    <property type="project" value="TreeGrafter"/>
</dbReference>
<comment type="caution">
    <text evidence="6">The sequence shown here is derived from an EMBL/GenBank/DDBJ whole genome shotgun (WGS) entry which is preliminary data.</text>
</comment>
<proteinExistence type="inferred from homology"/>
<feature type="compositionally biased region" description="Basic and acidic residues" evidence="5">
    <location>
        <begin position="1"/>
        <end position="10"/>
    </location>
</feature>
<keyword evidence="3 4" id="KW-0687">Ribonucleoprotein</keyword>
<protein>
    <recommendedName>
        <fullName evidence="4">60S ribosomal protein L29</fullName>
    </recommendedName>
</protein>
<feature type="compositionally biased region" description="Basic residues" evidence="5">
    <location>
        <begin position="57"/>
        <end position="79"/>
    </location>
</feature>
<gene>
    <name evidence="6" type="ORF">WG66_13379</name>
</gene>
<evidence type="ECO:0000256" key="1">
    <source>
        <dbReference type="ARBA" id="ARBA00010247"/>
    </source>
</evidence>
<dbReference type="PANTHER" id="PTHR12884">
    <property type="entry name" value="60S RIBOSOMAL PROTEIN L29"/>
    <property type="match status" value="1"/>
</dbReference>
<organism evidence="6 7">
    <name type="scientific">Moniliophthora roreri</name>
    <name type="common">Frosty pod rot fungus</name>
    <name type="synonym">Monilia roreri</name>
    <dbReference type="NCBI Taxonomy" id="221103"/>
    <lineage>
        <taxon>Eukaryota</taxon>
        <taxon>Fungi</taxon>
        <taxon>Dikarya</taxon>
        <taxon>Basidiomycota</taxon>
        <taxon>Agaricomycotina</taxon>
        <taxon>Agaricomycetes</taxon>
        <taxon>Agaricomycetidae</taxon>
        <taxon>Agaricales</taxon>
        <taxon>Marasmiineae</taxon>
        <taxon>Marasmiaceae</taxon>
        <taxon>Moniliophthora</taxon>
    </lineage>
</organism>
<feature type="region of interest" description="Disordered" evidence="5">
    <location>
        <begin position="1"/>
        <end position="28"/>
    </location>
</feature>
<sequence>MRPMIDRPRPVSDSQSSVSDWTSSSSHHCTCFLTPAREIKCPPYHPSSRPTDAMAKSKNHTNHNQNKKAHKNGIKKPRSNRTPSLKGVDPKFRRNARFALAGSQKARAAQKAAAS</sequence>
<feature type="compositionally biased region" description="Low complexity" evidence="5">
    <location>
        <begin position="11"/>
        <end position="28"/>
    </location>
</feature>
<dbReference type="Gene3D" id="6.10.140.1730">
    <property type="match status" value="1"/>
</dbReference>
<keyword evidence="2 4" id="KW-0689">Ribosomal protein</keyword>
<evidence type="ECO:0000256" key="3">
    <source>
        <dbReference type="ARBA" id="ARBA00023274"/>
    </source>
</evidence>
<dbReference type="GO" id="GO:0022625">
    <property type="term" value="C:cytosolic large ribosomal subunit"/>
    <property type="evidence" value="ECO:0007669"/>
    <property type="project" value="TreeGrafter"/>
</dbReference>
<evidence type="ECO:0000256" key="2">
    <source>
        <dbReference type="ARBA" id="ARBA00022980"/>
    </source>
</evidence>
<comment type="similarity">
    <text evidence="1 4">Belongs to the eukaryotic ribosomal protein eL29 family.</text>
</comment>
<name>A0A0W0FCH5_MONRR</name>
<reference evidence="6 7" key="1">
    <citation type="submission" date="2015-12" db="EMBL/GenBank/DDBJ databases">
        <title>Draft genome sequence of Moniliophthora roreri, the causal agent of frosty pod rot of cacao.</title>
        <authorList>
            <person name="Aime M.C."/>
            <person name="Diaz-Valderrama J.R."/>
            <person name="Kijpornyongpan T."/>
            <person name="Phillips-Mora W."/>
        </authorList>
    </citation>
    <scope>NUCLEOTIDE SEQUENCE [LARGE SCALE GENOMIC DNA]</scope>
    <source>
        <strain evidence="6 7">MCA 2952</strain>
    </source>
</reference>
<evidence type="ECO:0000256" key="5">
    <source>
        <dbReference type="SAM" id="MobiDB-lite"/>
    </source>
</evidence>
<dbReference type="Pfam" id="PF01779">
    <property type="entry name" value="Ribosomal_L29e"/>
    <property type="match status" value="1"/>
</dbReference>